<accession>A0A0D0C2V9</accession>
<dbReference type="HOGENOM" id="CLU_018552_1_3_1"/>
<evidence type="ECO:0000313" key="1">
    <source>
        <dbReference type="EMBL" id="KIK77447.1"/>
    </source>
</evidence>
<dbReference type="Proteomes" id="UP000054538">
    <property type="component" value="Unassembled WGS sequence"/>
</dbReference>
<organism evidence="1 2">
    <name type="scientific">Paxillus rubicundulus Ve08.2h10</name>
    <dbReference type="NCBI Taxonomy" id="930991"/>
    <lineage>
        <taxon>Eukaryota</taxon>
        <taxon>Fungi</taxon>
        <taxon>Dikarya</taxon>
        <taxon>Basidiomycota</taxon>
        <taxon>Agaricomycotina</taxon>
        <taxon>Agaricomycetes</taxon>
        <taxon>Agaricomycetidae</taxon>
        <taxon>Boletales</taxon>
        <taxon>Paxilineae</taxon>
        <taxon>Paxillaceae</taxon>
        <taxon>Paxillus</taxon>
    </lineage>
</organism>
<dbReference type="OrthoDB" id="2408877at2759"/>
<feature type="non-terminal residue" evidence="1">
    <location>
        <position position="1"/>
    </location>
</feature>
<keyword evidence="2" id="KW-1185">Reference proteome</keyword>
<name>A0A0D0C2V9_9AGAM</name>
<gene>
    <name evidence="1" type="ORF">PAXRUDRAFT_166811</name>
</gene>
<evidence type="ECO:0000313" key="2">
    <source>
        <dbReference type="Proteomes" id="UP000054538"/>
    </source>
</evidence>
<dbReference type="InParanoid" id="A0A0D0C2V9"/>
<dbReference type="EMBL" id="KN826983">
    <property type="protein sequence ID" value="KIK77447.1"/>
    <property type="molecule type" value="Genomic_DNA"/>
</dbReference>
<sequence length="101" mass="11165">YGSGTSLGDIACFAGCSEGVVELYTKQCFHAIDAMGCPIYCNTMHDAFVCLRTATKKEQEKCWVDGHLGFKGTWWQGWVMYDGTIVPLYAKLAVTGEAYFT</sequence>
<reference evidence="1 2" key="1">
    <citation type="submission" date="2014-04" db="EMBL/GenBank/DDBJ databases">
        <authorList>
            <consortium name="DOE Joint Genome Institute"/>
            <person name="Kuo A."/>
            <person name="Kohler A."/>
            <person name="Jargeat P."/>
            <person name="Nagy L.G."/>
            <person name="Floudas D."/>
            <person name="Copeland A."/>
            <person name="Barry K.W."/>
            <person name="Cichocki N."/>
            <person name="Veneault-Fourrey C."/>
            <person name="LaButti K."/>
            <person name="Lindquist E.A."/>
            <person name="Lipzen A."/>
            <person name="Lundell T."/>
            <person name="Morin E."/>
            <person name="Murat C."/>
            <person name="Sun H."/>
            <person name="Tunlid A."/>
            <person name="Henrissat B."/>
            <person name="Grigoriev I.V."/>
            <person name="Hibbett D.S."/>
            <person name="Martin F."/>
            <person name="Nordberg H.P."/>
            <person name="Cantor M.N."/>
            <person name="Hua S.X."/>
        </authorList>
    </citation>
    <scope>NUCLEOTIDE SEQUENCE [LARGE SCALE GENOMIC DNA]</scope>
    <source>
        <strain evidence="1 2">Ve08.2h10</strain>
    </source>
</reference>
<protein>
    <submittedName>
        <fullName evidence="1">Uncharacterized protein</fullName>
    </submittedName>
</protein>
<reference evidence="2" key="2">
    <citation type="submission" date="2015-01" db="EMBL/GenBank/DDBJ databases">
        <title>Evolutionary Origins and Diversification of the Mycorrhizal Mutualists.</title>
        <authorList>
            <consortium name="DOE Joint Genome Institute"/>
            <consortium name="Mycorrhizal Genomics Consortium"/>
            <person name="Kohler A."/>
            <person name="Kuo A."/>
            <person name="Nagy L.G."/>
            <person name="Floudas D."/>
            <person name="Copeland A."/>
            <person name="Barry K.W."/>
            <person name="Cichocki N."/>
            <person name="Veneault-Fourrey C."/>
            <person name="LaButti K."/>
            <person name="Lindquist E.A."/>
            <person name="Lipzen A."/>
            <person name="Lundell T."/>
            <person name="Morin E."/>
            <person name="Murat C."/>
            <person name="Riley R."/>
            <person name="Ohm R."/>
            <person name="Sun H."/>
            <person name="Tunlid A."/>
            <person name="Henrissat B."/>
            <person name="Grigoriev I.V."/>
            <person name="Hibbett D.S."/>
            <person name="Martin F."/>
        </authorList>
    </citation>
    <scope>NUCLEOTIDE SEQUENCE [LARGE SCALE GENOMIC DNA]</scope>
    <source>
        <strain evidence="2">Ve08.2h10</strain>
    </source>
</reference>
<proteinExistence type="predicted"/>
<dbReference type="AlphaFoldDB" id="A0A0D0C2V9"/>